<dbReference type="InterPro" id="IPR008250">
    <property type="entry name" value="ATPase_P-typ_transduc_dom_A_sf"/>
</dbReference>
<evidence type="ECO:0000256" key="11">
    <source>
        <dbReference type="ARBA" id="ARBA00023136"/>
    </source>
</evidence>
<evidence type="ECO:0000256" key="1">
    <source>
        <dbReference type="ARBA" id="ARBA00004141"/>
    </source>
</evidence>
<evidence type="ECO:0000256" key="12">
    <source>
        <dbReference type="RuleBase" id="RU362083"/>
    </source>
</evidence>
<dbReference type="SUPFAM" id="SSF81653">
    <property type="entry name" value="Calcium ATPase, transduction domain A"/>
    <property type="match status" value="1"/>
</dbReference>
<dbReference type="GO" id="GO:0046872">
    <property type="term" value="F:metal ion binding"/>
    <property type="evidence" value="ECO:0007669"/>
    <property type="project" value="UniProtKB-KW"/>
</dbReference>
<reference evidence="15" key="1">
    <citation type="submission" date="2021-02" db="EMBL/GenBank/DDBJ databases">
        <authorList>
            <person name="Nowell W R."/>
        </authorList>
    </citation>
    <scope>NUCLEOTIDE SEQUENCE</scope>
</reference>
<keyword evidence="7 12" id="KW-0067">ATP-binding</keyword>
<evidence type="ECO:0000256" key="4">
    <source>
        <dbReference type="ARBA" id="ARBA00022692"/>
    </source>
</evidence>
<feature type="compositionally biased region" description="Polar residues" evidence="13">
    <location>
        <begin position="26"/>
        <end position="39"/>
    </location>
</feature>
<keyword evidence="5" id="KW-0479">Metal-binding</keyword>
<dbReference type="GO" id="GO:0005524">
    <property type="term" value="F:ATP binding"/>
    <property type="evidence" value="ECO:0007669"/>
    <property type="project" value="UniProtKB-UniRule"/>
</dbReference>
<evidence type="ECO:0000256" key="2">
    <source>
        <dbReference type="ARBA" id="ARBA00008804"/>
    </source>
</evidence>
<keyword evidence="9 12" id="KW-1278">Translocase</keyword>
<comment type="caution">
    <text evidence="15">The sequence shown here is derived from an EMBL/GenBank/DDBJ whole genome shotgun (WGS) entry which is preliminary data.</text>
</comment>
<dbReference type="FunFam" id="2.70.150.10:FF:000042">
    <property type="entry name" value="Plasma membrane ATPase"/>
    <property type="match status" value="1"/>
</dbReference>
<feature type="transmembrane region" description="Helical" evidence="12">
    <location>
        <begin position="846"/>
        <end position="867"/>
    </location>
</feature>
<evidence type="ECO:0000256" key="9">
    <source>
        <dbReference type="ARBA" id="ARBA00022967"/>
    </source>
</evidence>
<dbReference type="OrthoDB" id="3352408at2759"/>
<comment type="subcellular location">
    <subcellularLocation>
        <location evidence="12">Cell membrane</location>
        <topology evidence="12">Multi-pass membrane protein</topology>
    </subcellularLocation>
    <subcellularLocation>
        <location evidence="1">Membrane</location>
        <topology evidence="1">Multi-pass membrane protein</topology>
    </subcellularLocation>
</comment>
<comment type="similarity">
    <text evidence="2 12">Belongs to the cation transport ATPase (P-type) (TC 3.A.3) family. Type IIIA subfamily.</text>
</comment>
<dbReference type="SFLD" id="SFLDS00003">
    <property type="entry name" value="Haloacid_Dehalogenase"/>
    <property type="match status" value="1"/>
</dbReference>
<dbReference type="PRINTS" id="PR00119">
    <property type="entry name" value="CATATPASE"/>
</dbReference>
<dbReference type="InterPro" id="IPR023298">
    <property type="entry name" value="ATPase_P-typ_TM_dom_sf"/>
</dbReference>
<keyword evidence="17" id="KW-1185">Reference proteome</keyword>
<accession>A0A814FJF2</accession>
<dbReference type="Gene3D" id="3.40.50.1000">
    <property type="entry name" value="HAD superfamily/HAD-like"/>
    <property type="match status" value="1"/>
</dbReference>
<keyword evidence="11 12" id="KW-0472">Membrane</keyword>
<dbReference type="InterPro" id="IPR023299">
    <property type="entry name" value="ATPase_P-typ_cyto_dom_N"/>
</dbReference>
<dbReference type="EC" id="7.1.2.1" evidence="12"/>
<feature type="transmembrane region" description="Helical" evidence="12">
    <location>
        <begin position="814"/>
        <end position="834"/>
    </location>
</feature>
<dbReference type="GO" id="GO:0008553">
    <property type="term" value="F:P-type proton-exporting transporter activity"/>
    <property type="evidence" value="ECO:0007669"/>
    <property type="project" value="UniProtKB-UniRule"/>
</dbReference>
<dbReference type="PRINTS" id="PR00120">
    <property type="entry name" value="HATPASE"/>
</dbReference>
<comment type="catalytic activity">
    <reaction evidence="12">
        <text>ATP + H2O + H(+)(in) = ADP + phosphate + 2 H(+)(out)</text>
        <dbReference type="Rhea" id="RHEA:20852"/>
        <dbReference type="ChEBI" id="CHEBI:15377"/>
        <dbReference type="ChEBI" id="CHEBI:15378"/>
        <dbReference type="ChEBI" id="CHEBI:30616"/>
        <dbReference type="ChEBI" id="CHEBI:43474"/>
        <dbReference type="ChEBI" id="CHEBI:456216"/>
        <dbReference type="EC" id="7.1.2.1"/>
    </reaction>
</comment>
<dbReference type="SFLD" id="SFLDG00002">
    <property type="entry name" value="C1.7:_P-type_atpase_like"/>
    <property type="match status" value="1"/>
</dbReference>
<dbReference type="CDD" id="cd02076">
    <property type="entry name" value="P-type_ATPase_H"/>
    <property type="match status" value="1"/>
</dbReference>
<feature type="region of interest" description="Disordered" evidence="13">
    <location>
        <begin position="17"/>
        <end position="39"/>
    </location>
</feature>
<keyword evidence="12" id="KW-0375">Hydrogen ion transport</keyword>
<keyword evidence="10 12" id="KW-1133">Transmembrane helix</keyword>
<dbReference type="PANTHER" id="PTHR42861">
    <property type="entry name" value="CALCIUM-TRANSPORTING ATPASE"/>
    <property type="match status" value="1"/>
</dbReference>
<evidence type="ECO:0000256" key="13">
    <source>
        <dbReference type="SAM" id="MobiDB-lite"/>
    </source>
</evidence>
<dbReference type="InterPro" id="IPR036412">
    <property type="entry name" value="HAD-like_sf"/>
</dbReference>
<dbReference type="Gene3D" id="1.20.1110.10">
    <property type="entry name" value="Calcium-transporting ATPase, transmembrane domain"/>
    <property type="match status" value="1"/>
</dbReference>
<dbReference type="InterPro" id="IPR001757">
    <property type="entry name" value="P_typ_ATPase"/>
</dbReference>
<dbReference type="InterPro" id="IPR006534">
    <property type="entry name" value="P-type_ATPase_IIIA"/>
</dbReference>
<gene>
    <name evidence="15" type="ORF">GPM918_LOCUS12891</name>
    <name evidence="16" type="ORF">SRO942_LOCUS12891</name>
</gene>
<dbReference type="GO" id="GO:0016887">
    <property type="term" value="F:ATP hydrolysis activity"/>
    <property type="evidence" value="ECO:0007669"/>
    <property type="project" value="InterPro"/>
</dbReference>
<dbReference type="FunFam" id="3.40.1110.10:FF:000005">
    <property type="entry name" value="Plasma membrane ATPase"/>
    <property type="match status" value="1"/>
</dbReference>
<feature type="transmembrane region" description="Helical" evidence="12">
    <location>
        <begin position="111"/>
        <end position="134"/>
    </location>
</feature>
<keyword evidence="3" id="KW-0597">Phosphoprotein</keyword>
<dbReference type="NCBIfam" id="TIGR01494">
    <property type="entry name" value="ATPase_P-type"/>
    <property type="match status" value="2"/>
</dbReference>
<keyword evidence="6 12" id="KW-0547">Nucleotide-binding</keyword>
<name>A0A814FJF2_9BILA</name>
<feature type="transmembrane region" description="Helical" evidence="12">
    <location>
        <begin position="728"/>
        <end position="745"/>
    </location>
</feature>
<evidence type="ECO:0000313" key="17">
    <source>
        <dbReference type="Proteomes" id="UP000663829"/>
    </source>
</evidence>
<feature type="transmembrane region" description="Helical" evidence="12">
    <location>
        <begin position="332"/>
        <end position="354"/>
    </location>
</feature>
<feature type="transmembrane region" description="Helical" evidence="12">
    <location>
        <begin position="765"/>
        <end position="787"/>
    </location>
</feature>
<dbReference type="Pfam" id="PF00690">
    <property type="entry name" value="Cation_ATPase_N"/>
    <property type="match status" value="1"/>
</dbReference>
<dbReference type="AlphaFoldDB" id="A0A814FJF2"/>
<feature type="transmembrane region" description="Helical" evidence="12">
    <location>
        <begin position="298"/>
        <end position="320"/>
    </location>
</feature>
<organism evidence="15 17">
    <name type="scientific">Didymodactylos carnosus</name>
    <dbReference type="NCBI Taxonomy" id="1234261"/>
    <lineage>
        <taxon>Eukaryota</taxon>
        <taxon>Metazoa</taxon>
        <taxon>Spiralia</taxon>
        <taxon>Gnathifera</taxon>
        <taxon>Rotifera</taxon>
        <taxon>Eurotatoria</taxon>
        <taxon>Bdelloidea</taxon>
        <taxon>Philodinida</taxon>
        <taxon>Philodinidae</taxon>
        <taxon>Didymodactylos</taxon>
    </lineage>
</organism>
<dbReference type="PROSITE" id="PS00154">
    <property type="entry name" value="ATPASE_E1_E2"/>
    <property type="match status" value="1"/>
</dbReference>
<evidence type="ECO:0000256" key="10">
    <source>
        <dbReference type="ARBA" id="ARBA00022989"/>
    </source>
</evidence>
<evidence type="ECO:0000256" key="7">
    <source>
        <dbReference type="ARBA" id="ARBA00022840"/>
    </source>
</evidence>
<dbReference type="Gene3D" id="2.70.150.10">
    <property type="entry name" value="Calcium-transporting ATPase, cytoplasmic transduction domain A"/>
    <property type="match status" value="1"/>
</dbReference>
<dbReference type="Proteomes" id="UP000681722">
    <property type="component" value="Unassembled WGS sequence"/>
</dbReference>
<dbReference type="SMART" id="SM00831">
    <property type="entry name" value="Cation_ATPase_N"/>
    <property type="match status" value="1"/>
</dbReference>
<evidence type="ECO:0000313" key="15">
    <source>
        <dbReference type="EMBL" id="CAF0983807.1"/>
    </source>
</evidence>
<feature type="transmembrane region" description="Helical" evidence="12">
    <location>
        <begin position="879"/>
        <end position="899"/>
    </location>
</feature>
<dbReference type="SUPFAM" id="SSF81665">
    <property type="entry name" value="Calcium ATPase, transmembrane domain M"/>
    <property type="match status" value="1"/>
</dbReference>
<proteinExistence type="inferred from homology"/>
<dbReference type="SUPFAM" id="SSF56784">
    <property type="entry name" value="HAD-like"/>
    <property type="match status" value="1"/>
</dbReference>
<dbReference type="EMBL" id="CAJOBC010002878">
    <property type="protein sequence ID" value="CAF3756159.1"/>
    <property type="molecule type" value="Genomic_DNA"/>
</dbReference>
<keyword evidence="12" id="KW-0813">Transport</keyword>
<sequence>MGSCTPSFAASIAMNRHANDKHENTKANPSPSESNGQRQQQTVINIPENGLENIDIEELYNKEKYDLKEMDLKQIYKLFEASTNGLNDDQVEKRLAKFGPNKLEDKQRNPIIQFLLFMWNPLSWVMEVAAIIAIALANGGGIPPDWYDFVGIILLLIVNAVIGFIEQRRAGNAVKALMESLAPEAKVKRGGKWSTIEASELVPGDVIAVKLGNIIPADCRIISTKGTVSIDEAALTGESLPATKQTGDEIYSGSTCKQGELEGVVTGTGVNTFFGRAVKLVKSTSNEMGHLQQILAKIGNFCICSIALFIILEIFVMYAAYRFAYRRGIDNILVLLIGGIPIAMPTVLSVTLAIGAKQLSKRKAIVTRITAIEELAAVTILCSDKTGTLTLNKLVIDTDIIIQYSDISKEDIIVYASYACAADHPDAIDLCIMNSLGDKDSHGDIEVLSFSPFNPVDKRTEVTYKLKSDNTVHRVAKGMSDTILDLCTKDKSDAQTKKFQSDVNEYAKRGLRSLAVAIETAKNGAVDGEGEGYKLIGLLPLYDPPREDTKETIKRALELGVKVKMITGDQLAIAIETGRRLGMGDKMYVYSKLKDTLKEESKYKDIDELILDADGFAGVYPEHKYEVVERLQNMDLMVAMTGDGVNDAPALSKANVGIAVADASDAARSASAIVLTEPGLSVIIDALIGSREIFQRMKNYAVYTCSVTIRIVVGFAILVFAFKYNFPPFMVLIMAILNDGTIMTISKDRVRPTKYPNTWNLKEIFCYSIIYGLYLALSTIIFFTIIVKTTFFQEKFYLQTFIIIDNSGGYNGSILNSIIYLQVSIISQALIFITRSTGLFFSERPSLLLICAFIFTQMVATLIAVYANWTFTNIEGCGWSWAGIVWIWNMIWFIPLDLLKFFLQASFARSFHAVKPIQRRDRAGNTKADASLDEFEDVPKQSVMSDNLINTTKYSLQALESLASTASGFYAPYTDFISRESIHHHINYHHSLSHNSAISS</sequence>
<dbReference type="Gene3D" id="3.40.1110.10">
    <property type="entry name" value="Calcium-transporting ATPase, cytoplasmic domain N"/>
    <property type="match status" value="1"/>
</dbReference>
<evidence type="ECO:0000259" key="14">
    <source>
        <dbReference type="SMART" id="SM00831"/>
    </source>
</evidence>
<evidence type="ECO:0000256" key="3">
    <source>
        <dbReference type="ARBA" id="ARBA00022553"/>
    </source>
</evidence>
<dbReference type="GO" id="GO:0120029">
    <property type="term" value="P:proton export across plasma membrane"/>
    <property type="evidence" value="ECO:0007669"/>
    <property type="project" value="UniProtKB-UniRule"/>
</dbReference>
<keyword evidence="8 12" id="KW-0460">Magnesium</keyword>
<dbReference type="EMBL" id="CAJNOQ010002878">
    <property type="protein sequence ID" value="CAF0983807.1"/>
    <property type="molecule type" value="Genomic_DNA"/>
</dbReference>
<dbReference type="NCBIfam" id="TIGR01647">
    <property type="entry name" value="ATPase-IIIA_H"/>
    <property type="match status" value="1"/>
</dbReference>
<dbReference type="InterPro" id="IPR044492">
    <property type="entry name" value="P_typ_ATPase_HD_dom"/>
</dbReference>
<keyword evidence="4 12" id="KW-0812">Transmembrane</keyword>
<feature type="domain" description="Cation-transporting P-type ATPase N-terminal" evidence="14">
    <location>
        <begin position="66"/>
        <end position="138"/>
    </location>
</feature>
<keyword evidence="12" id="KW-0406">Ion transport</keyword>
<dbReference type="SFLD" id="SFLDF00027">
    <property type="entry name" value="p-type_atpase"/>
    <property type="match status" value="1"/>
</dbReference>
<dbReference type="Proteomes" id="UP000663829">
    <property type="component" value="Unassembled WGS sequence"/>
</dbReference>
<dbReference type="Pfam" id="PF00702">
    <property type="entry name" value="Hydrolase"/>
    <property type="match status" value="1"/>
</dbReference>
<dbReference type="FunFam" id="3.40.50.1000:FF:000211">
    <property type="entry name" value="Plasma membrane ATPase"/>
    <property type="match status" value="1"/>
</dbReference>
<evidence type="ECO:0000256" key="5">
    <source>
        <dbReference type="ARBA" id="ARBA00022723"/>
    </source>
</evidence>
<dbReference type="InterPro" id="IPR023214">
    <property type="entry name" value="HAD_sf"/>
</dbReference>
<evidence type="ECO:0000313" key="16">
    <source>
        <dbReference type="EMBL" id="CAF3756159.1"/>
    </source>
</evidence>
<dbReference type="InterPro" id="IPR059000">
    <property type="entry name" value="ATPase_P-type_domA"/>
</dbReference>
<protein>
    <recommendedName>
        <fullName evidence="12">Plasma membrane ATPase</fullName>
        <ecNumber evidence="12">7.1.2.1</ecNumber>
    </recommendedName>
</protein>
<evidence type="ECO:0000256" key="6">
    <source>
        <dbReference type="ARBA" id="ARBA00022741"/>
    </source>
</evidence>
<dbReference type="InterPro" id="IPR018303">
    <property type="entry name" value="ATPase_P-typ_P_site"/>
</dbReference>
<feature type="transmembrane region" description="Helical" evidence="12">
    <location>
        <begin position="700"/>
        <end position="722"/>
    </location>
</feature>
<feature type="transmembrane region" description="Helical" evidence="12">
    <location>
        <begin position="146"/>
        <end position="165"/>
    </location>
</feature>
<evidence type="ECO:0000256" key="8">
    <source>
        <dbReference type="ARBA" id="ARBA00022842"/>
    </source>
</evidence>
<dbReference type="InterPro" id="IPR004014">
    <property type="entry name" value="ATPase_P-typ_cation-transptr_N"/>
</dbReference>
<dbReference type="GO" id="GO:0005886">
    <property type="term" value="C:plasma membrane"/>
    <property type="evidence" value="ECO:0007669"/>
    <property type="project" value="UniProtKB-SubCell"/>
</dbReference>
<dbReference type="Pfam" id="PF00122">
    <property type="entry name" value="E1-E2_ATPase"/>
    <property type="match status" value="1"/>
</dbReference>